<evidence type="ECO:0000259" key="1">
    <source>
        <dbReference type="Pfam" id="PF08387"/>
    </source>
</evidence>
<comment type="caution">
    <text evidence="3">The sequence shown here is derived from an EMBL/GenBank/DDBJ whole genome shotgun (WGS) entry which is preliminary data.</text>
</comment>
<dbReference type="PANTHER" id="PTHR31900">
    <property type="entry name" value="F-BOX/RNI SUPERFAMILY PROTEIN-RELATED"/>
    <property type="match status" value="1"/>
</dbReference>
<dbReference type="Proteomes" id="UP000325081">
    <property type="component" value="Unassembled WGS sequence"/>
</dbReference>
<dbReference type="Pfam" id="PF24758">
    <property type="entry name" value="LRR_At5g56370"/>
    <property type="match status" value="1"/>
</dbReference>
<sequence length="352" mass="40787">MDDVYNGWRFLWAHVPVWDFKGNFDGVEFVEDETPNPDVIHRVILWHKAKTVRTLRLRHIDCNKYQLETWISTAIERKIQNLYLDFVYTRIVKLHRPLFNCKTVVGMGLGNCRGFSSTGDICLPSLKKLHLHYVEYEDDEALPHLLSGCPLFQELILNFPDEETDTNFLNVSSSTIKMLEVNFGVDVSFYANTPALRCLRMVDCDWNFSAIPIEMFSLVEVPKDIKVIGGIVGPRVKFNNLTKLELRLGVKWHFLVEFLEVADNLQVLIVTRVCQCKDFYRDVGIRNSCMEPKQVPKCLLSSLRTITIKEPRFEDYELDLVRYLLRNSKVLERMEILAPRDGSTSTSAFKAL</sequence>
<dbReference type="Gene3D" id="3.80.10.10">
    <property type="entry name" value="Ribonuclease Inhibitor"/>
    <property type="match status" value="1"/>
</dbReference>
<dbReference type="EMBL" id="BKCP01005516">
    <property type="protein sequence ID" value="GER38457.1"/>
    <property type="molecule type" value="Genomic_DNA"/>
</dbReference>
<dbReference type="InterPro" id="IPR006566">
    <property type="entry name" value="FBD"/>
</dbReference>
<name>A0A5A7Q270_STRAF</name>
<accession>A0A5A7Q270</accession>
<evidence type="ECO:0000313" key="4">
    <source>
        <dbReference type="Proteomes" id="UP000325081"/>
    </source>
</evidence>
<reference evidence="4" key="1">
    <citation type="journal article" date="2019" name="Curr. Biol.">
        <title>Genome Sequence of Striga asiatica Provides Insight into the Evolution of Plant Parasitism.</title>
        <authorList>
            <person name="Yoshida S."/>
            <person name="Kim S."/>
            <person name="Wafula E.K."/>
            <person name="Tanskanen J."/>
            <person name="Kim Y.M."/>
            <person name="Honaas L."/>
            <person name="Yang Z."/>
            <person name="Spallek T."/>
            <person name="Conn C.E."/>
            <person name="Ichihashi Y."/>
            <person name="Cheong K."/>
            <person name="Cui S."/>
            <person name="Der J.P."/>
            <person name="Gundlach H."/>
            <person name="Jiao Y."/>
            <person name="Hori C."/>
            <person name="Ishida J.K."/>
            <person name="Kasahara H."/>
            <person name="Kiba T."/>
            <person name="Kim M.S."/>
            <person name="Koo N."/>
            <person name="Laohavisit A."/>
            <person name="Lee Y.H."/>
            <person name="Lumba S."/>
            <person name="McCourt P."/>
            <person name="Mortimer J.C."/>
            <person name="Mutuku J.M."/>
            <person name="Nomura T."/>
            <person name="Sasaki-Sekimoto Y."/>
            <person name="Seto Y."/>
            <person name="Wang Y."/>
            <person name="Wakatake T."/>
            <person name="Sakakibara H."/>
            <person name="Demura T."/>
            <person name="Yamaguchi S."/>
            <person name="Yoneyama K."/>
            <person name="Manabe R.I."/>
            <person name="Nelson D.C."/>
            <person name="Schulman A.H."/>
            <person name="Timko M.P."/>
            <person name="dePamphilis C.W."/>
            <person name="Choi D."/>
            <person name="Shirasu K."/>
        </authorList>
    </citation>
    <scope>NUCLEOTIDE SEQUENCE [LARGE SCALE GENOMIC DNA]</scope>
    <source>
        <strain evidence="4">cv. UVA1</strain>
    </source>
</reference>
<dbReference type="SUPFAM" id="SSF52047">
    <property type="entry name" value="RNI-like"/>
    <property type="match status" value="1"/>
</dbReference>
<keyword evidence="4" id="KW-1185">Reference proteome</keyword>
<feature type="domain" description="F-box/LRR-repeat protein 15/At3g58940/PEG3-like LRR" evidence="2">
    <location>
        <begin position="67"/>
        <end position="197"/>
    </location>
</feature>
<proteinExistence type="predicted"/>
<dbReference type="AlphaFoldDB" id="A0A5A7Q270"/>
<dbReference type="Pfam" id="PF08387">
    <property type="entry name" value="FBD"/>
    <property type="match status" value="1"/>
</dbReference>
<gene>
    <name evidence="3" type="ORF">STAS_14991</name>
</gene>
<protein>
    <submittedName>
        <fullName evidence="3">F-box/RNI-like/FBD-like domains-containing protein</fullName>
    </submittedName>
</protein>
<dbReference type="InterPro" id="IPR032675">
    <property type="entry name" value="LRR_dom_sf"/>
</dbReference>
<evidence type="ECO:0000259" key="2">
    <source>
        <dbReference type="Pfam" id="PF24758"/>
    </source>
</evidence>
<organism evidence="3 4">
    <name type="scientific">Striga asiatica</name>
    <name type="common">Asiatic witchweed</name>
    <name type="synonym">Buchnera asiatica</name>
    <dbReference type="NCBI Taxonomy" id="4170"/>
    <lineage>
        <taxon>Eukaryota</taxon>
        <taxon>Viridiplantae</taxon>
        <taxon>Streptophyta</taxon>
        <taxon>Embryophyta</taxon>
        <taxon>Tracheophyta</taxon>
        <taxon>Spermatophyta</taxon>
        <taxon>Magnoliopsida</taxon>
        <taxon>eudicotyledons</taxon>
        <taxon>Gunneridae</taxon>
        <taxon>Pentapetalae</taxon>
        <taxon>asterids</taxon>
        <taxon>lamiids</taxon>
        <taxon>Lamiales</taxon>
        <taxon>Orobanchaceae</taxon>
        <taxon>Buchnereae</taxon>
        <taxon>Striga</taxon>
    </lineage>
</organism>
<feature type="domain" description="FBD" evidence="1">
    <location>
        <begin position="292"/>
        <end position="336"/>
    </location>
</feature>
<dbReference type="InterPro" id="IPR050232">
    <property type="entry name" value="FBL13/AtMIF1-like"/>
</dbReference>
<dbReference type="InterPro" id="IPR055411">
    <property type="entry name" value="LRR_FXL15/At3g58940/PEG3-like"/>
</dbReference>
<evidence type="ECO:0000313" key="3">
    <source>
        <dbReference type="EMBL" id="GER38457.1"/>
    </source>
</evidence>
<dbReference type="OrthoDB" id="1298252at2759"/>
<dbReference type="PANTHER" id="PTHR31900:SF34">
    <property type="entry name" value="EMB|CAB62440.1-RELATED"/>
    <property type="match status" value="1"/>
</dbReference>